<evidence type="ECO:0000256" key="1">
    <source>
        <dbReference type="SAM" id="Phobius"/>
    </source>
</evidence>
<dbReference type="EMBL" id="JAOTPV010000017">
    <property type="protein sequence ID" value="KAJ4473592.1"/>
    <property type="molecule type" value="Genomic_DNA"/>
</dbReference>
<keyword evidence="3" id="KW-1185">Reference proteome</keyword>
<evidence type="ECO:0000313" key="3">
    <source>
        <dbReference type="Proteomes" id="UP001150266"/>
    </source>
</evidence>
<dbReference type="Proteomes" id="UP001150266">
    <property type="component" value="Unassembled WGS sequence"/>
</dbReference>
<comment type="caution">
    <text evidence="2">The sequence shown here is derived from an EMBL/GenBank/DDBJ whole genome shotgun (WGS) entry which is preliminary data.</text>
</comment>
<keyword evidence="1" id="KW-0472">Membrane</keyword>
<gene>
    <name evidence="2" type="ORF">J3R30DRAFT_696637</name>
</gene>
<evidence type="ECO:0008006" key="4">
    <source>
        <dbReference type="Google" id="ProtNLM"/>
    </source>
</evidence>
<reference evidence="2" key="1">
    <citation type="submission" date="2022-08" db="EMBL/GenBank/DDBJ databases">
        <title>A Global Phylogenomic Analysis of the Shiitake Genus Lentinula.</title>
        <authorList>
            <consortium name="DOE Joint Genome Institute"/>
            <person name="Sierra-Patev S."/>
            <person name="Min B."/>
            <person name="Naranjo-Ortiz M."/>
            <person name="Looney B."/>
            <person name="Konkel Z."/>
            <person name="Slot J.C."/>
            <person name="Sakamoto Y."/>
            <person name="Steenwyk J.L."/>
            <person name="Rokas A."/>
            <person name="Carro J."/>
            <person name="Camarero S."/>
            <person name="Ferreira P."/>
            <person name="Molpeceres G."/>
            <person name="Ruiz-Duenas F.J."/>
            <person name="Serrano A."/>
            <person name="Henrissat B."/>
            <person name="Drula E."/>
            <person name="Hughes K.W."/>
            <person name="Mata J.L."/>
            <person name="Ishikawa N.K."/>
            <person name="Vargas-Isla R."/>
            <person name="Ushijima S."/>
            <person name="Smith C.A."/>
            <person name="Ahrendt S."/>
            <person name="Andreopoulos W."/>
            <person name="He G."/>
            <person name="Labutti K."/>
            <person name="Lipzen A."/>
            <person name="Ng V."/>
            <person name="Riley R."/>
            <person name="Sandor L."/>
            <person name="Barry K."/>
            <person name="Martinez A.T."/>
            <person name="Xiao Y."/>
            <person name="Gibbons J.G."/>
            <person name="Terashima K."/>
            <person name="Grigoriev I.V."/>
            <person name="Hibbett D.S."/>
        </authorList>
    </citation>
    <scope>NUCLEOTIDE SEQUENCE</scope>
    <source>
        <strain evidence="2">JLM2183</strain>
    </source>
</reference>
<dbReference type="AlphaFoldDB" id="A0A9W9A3G2"/>
<name>A0A9W9A3G2_9AGAR</name>
<proteinExistence type="predicted"/>
<keyword evidence="1" id="KW-0812">Transmembrane</keyword>
<evidence type="ECO:0000313" key="2">
    <source>
        <dbReference type="EMBL" id="KAJ4473592.1"/>
    </source>
</evidence>
<protein>
    <recommendedName>
        <fullName evidence="4">C2H2-type domain-containing protein</fullName>
    </recommendedName>
</protein>
<sequence>MTFVLLFEVLFALYCSYFHLYSILMFICPDCSQSFQGRQKRQTKIHLTRKMASNPFVSRQCRHPQTRPEVSLQSVEVDNAIATDFPMHMPWNGGSRDMRDGDTVMQEHKDYQLQDGSMSFHAVRSYFQFFPSRKID</sequence>
<dbReference type="OrthoDB" id="10587880at2759"/>
<feature type="transmembrane region" description="Helical" evidence="1">
    <location>
        <begin position="6"/>
        <end position="28"/>
    </location>
</feature>
<accession>A0A9W9A3G2</accession>
<organism evidence="2 3">
    <name type="scientific">Lentinula aciculospora</name>
    <dbReference type="NCBI Taxonomy" id="153920"/>
    <lineage>
        <taxon>Eukaryota</taxon>
        <taxon>Fungi</taxon>
        <taxon>Dikarya</taxon>
        <taxon>Basidiomycota</taxon>
        <taxon>Agaricomycotina</taxon>
        <taxon>Agaricomycetes</taxon>
        <taxon>Agaricomycetidae</taxon>
        <taxon>Agaricales</taxon>
        <taxon>Marasmiineae</taxon>
        <taxon>Omphalotaceae</taxon>
        <taxon>Lentinula</taxon>
    </lineage>
</organism>
<keyword evidence="1" id="KW-1133">Transmembrane helix</keyword>